<feature type="non-terminal residue" evidence="1">
    <location>
        <position position="401"/>
    </location>
</feature>
<reference evidence="1 2" key="1">
    <citation type="submission" date="2019-03" db="EMBL/GenBank/DDBJ databases">
        <title>Single cell metagenomics reveals metabolic interactions within the superorganism composed of flagellate Streblomastix strix and complex community of Bacteroidetes bacteria on its surface.</title>
        <authorList>
            <person name="Treitli S.C."/>
            <person name="Kolisko M."/>
            <person name="Husnik F."/>
            <person name="Keeling P."/>
            <person name="Hampl V."/>
        </authorList>
    </citation>
    <scope>NUCLEOTIDE SEQUENCE [LARGE SCALE GENOMIC DNA]</scope>
    <source>
        <strain evidence="1">ST1C</strain>
    </source>
</reference>
<proteinExistence type="predicted"/>
<dbReference type="AlphaFoldDB" id="A0A5J4UDK7"/>
<name>A0A5J4UDK7_9EUKA</name>
<organism evidence="1 2">
    <name type="scientific">Streblomastix strix</name>
    <dbReference type="NCBI Taxonomy" id="222440"/>
    <lineage>
        <taxon>Eukaryota</taxon>
        <taxon>Metamonada</taxon>
        <taxon>Preaxostyla</taxon>
        <taxon>Oxymonadida</taxon>
        <taxon>Streblomastigidae</taxon>
        <taxon>Streblomastix</taxon>
    </lineage>
</organism>
<comment type="caution">
    <text evidence="1">The sequence shown here is derived from an EMBL/GenBank/DDBJ whole genome shotgun (WGS) entry which is preliminary data.</text>
</comment>
<evidence type="ECO:0000313" key="1">
    <source>
        <dbReference type="EMBL" id="KAA6368290.1"/>
    </source>
</evidence>
<dbReference type="Proteomes" id="UP000324800">
    <property type="component" value="Unassembled WGS sequence"/>
</dbReference>
<sequence length="401" mass="41345">MTSDSSSISVGLVELNVGDLYINNLQVNSVSIDSNSVIKVNNGAGEVNIRGSAFNSVTRTGSGNGGAINAELNGGSKLTIKDQCSFTSCSCINGNGGAIYTSLSSSSSGSISIIGSASTFSSCAVSSTSGHGGAIYLDLASGTETQYDLTGASYSTTIDTLNNAQYGKNLFIKAANLRSAVPIGDSTRIKLGALNPETDFYKLMGYDGANTLAIPLYYVYTAVISDIYHVNNGAGSYTIGSGYDNTFCGHYGWPCLTIGYAIDLSGSASEKKVGIITGYKLSESVGLTKTGIQISNSLTSTGDTSISASILLIESAGKLLVTNGPVQFNYISFSINTNAGSGYVITGSTSSTKISIDNCLMIMTSDSSSISVGLVELNVGDLYINNLQVNSVSIDSNSVIK</sequence>
<dbReference type="EMBL" id="SNRW01017495">
    <property type="protein sequence ID" value="KAA6368290.1"/>
    <property type="molecule type" value="Genomic_DNA"/>
</dbReference>
<protein>
    <submittedName>
        <fullName evidence="1">Uncharacterized protein</fullName>
    </submittedName>
</protein>
<accession>A0A5J4UDK7</accession>
<gene>
    <name evidence="1" type="ORF">EZS28_036182</name>
</gene>
<evidence type="ECO:0000313" key="2">
    <source>
        <dbReference type="Proteomes" id="UP000324800"/>
    </source>
</evidence>